<keyword evidence="1" id="KW-1133">Transmembrane helix</keyword>
<sequence>MRVEKIKSWFKRNPYMIALVYLVFYLLVFFWLERNVEPKYIIHCKLDEMIPFCENFIIPYFGWYIYVPAAFIWFKRRGWKDYSRLCLMIFSGLTVCLAIYFLFPTGLNLRLADSPHETGFLYNMVKWLRAIDTPTNVCPSIHVMNTVMIFQAICSLDNLKHRRLTISVHFVIMVLICASTVFLDQHSVIDVVCGVMMSFLIHGMVYQVQWKEEFAKRRTKIKGKAKVGRIS</sequence>
<dbReference type="InterPro" id="IPR000326">
    <property type="entry name" value="PAP2/HPO"/>
</dbReference>
<dbReference type="AlphaFoldDB" id="A0A9D1A9D8"/>
<feature type="transmembrane region" description="Helical" evidence="1">
    <location>
        <begin position="189"/>
        <end position="208"/>
    </location>
</feature>
<evidence type="ECO:0000313" key="4">
    <source>
        <dbReference type="Proteomes" id="UP000886757"/>
    </source>
</evidence>
<name>A0A9D1A9D8_9FIRM</name>
<proteinExistence type="predicted"/>
<evidence type="ECO:0000256" key="1">
    <source>
        <dbReference type="SAM" id="Phobius"/>
    </source>
</evidence>
<dbReference type="Pfam" id="PF01569">
    <property type="entry name" value="PAP2"/>
    <property type="match status" value="1"/>
</dbReference>
<organism evidence="3 4">
    <name type="scientific">Candidatus Choladousia intestinavium</name>
    <dbReference type="NCBI Taxonomy" id="2840727"/>
    <lineage>
        <taxon>Bacteria</taxon>
        <taxon>Bacillati</taxon>
        <taxon>Bacillota</taxon>
        <taxon>Clostridia</taxon>
        <taxon>Lachnospirales</taxon>
        <taxon>Lachnospiraceae</taxon>
        <taxon>Lachnospiraceae incertae sedis</taxon>
        <taxon>Candidatus Choladousia</taxon>
    </lineage>
</organism>
<dbReference type="EMBL" id="DVGK01000008">
    <property type="protein sequence ID" value="HIR12393.1"/>
    <property type="molecule type" value="Genomic_DNA"/>
</dbReference>
<evidence type="ECO:0000313" key="3">
    <source>
        <dbReference type="EMBL" id="HIR12393.1"/>
    </source>
</evidence>
<dbReference type="Proteomes" id="UP000886757">
    <property type="component" value="Unassembled WGS sequence"/>
</dbReference>
<feature type="transmembrane region" description="Helical" evidence="1">
    <location>
        <begin position="166"/>
        <end position="183"/>
    </location>
</feature>
<comment type="caution">
    <text evidence="3">The sequence shown here is derived from an EMBL/GenBank/DDBJ whole genome shotgun (WGS) entry which is preliminary data.</text>
</comment>
<accession>A0A9D1A9D8</accession>
<feature type="transmembrane region" description="Helical" evidence="1">
    <location>
        <begin position="85"/>
        <end position="103"/>
    </location>
</feature>
<feature type="transmembrane region" description="Helical" evidence="1">
    <location>
        <begin position="12"/>
        <end position="32"/>
    </location>
</feature>
<feature type="transmembrane region" description="Helical" evidence="1">
    <location>
        <begin position="56"/>
        <end position="73"/>
    </location>
</feature>
<evidence type="ECO:0000259" key="2">
    <source>
        <dbReference type="Pfam" id="PF01569"/>
    </source>
</evidence>
<feature type="domain" description="Phosphatidic acid phosphatase type 2/haloperoxidase" evidence="2">
    <location>
        <begin position="136"/>
        <end position="212"/>
    </location>
</feature>
<reference evidence="3" key="2">
    <citation type="journal article" date="2021" name="PeerJ">
        <title>Extensive microbial diversity within the chicken gut microbiome revealed by metagenomics and culture.</title>
        <authorList>
            <person name="Gilroy R."/>
            <person name="Ravi A."/>
            <person name="Getino M."/>
            <person name="Pursley I."/>
            <person name="Horton D.L."/>
            <person name="Alikhan N.F."/>
            <person name="Baker D."/>
            <person name="Gharbi K."/>
            <person name="Hall N."/>
            <person name="Watson M."/>
            <person name="Adriaenssens E.M."/>
            <person name="Foster-Nyarko E."/>
            <person name="Jarju S."/>
            <person name="Secka A."/>
            <person name="Antonio M."/>
            <person name="Oren A."/>
            <person name="Chaudhuri R.R."/>
            <person name="La Ragione R."/>
            <person name="Hildebrand F."/>
            <person name="Pallen M.J."/>
        </authorList>
    </citation>
    <scope>NUCLEOTIDE SEQUENCE</scope>
    <source>
        <strain evidence="3">ChiSjej4B22-8148</strain>
    </source>
</reference>
<reference evidence="3" key="1">
    <citation type="submission" date="2020-10" db="EMBL/GenBank/DDBJ databases">
        <authorList>
            <person name="Gilroy R."/>
        </authorList>
    </citation>
    <scope>NUCLEOTIDE SEQUENCE</scope>
    <source>
        <strain evidence="3">ChiSjej4B22-8148</strain>
    </source>
</reference>
<gene>
    <name evidence="3" type="ORF">IAB31_00540</name>
</gene>
<keyword evidence="1" id="KW-0812">Transmembrane</keyword>
<dbReference type="Gene3D" id="1.20.144.10">
    <property type="entry name" value="Phosphatidic acid phosphatase type 2/haloperoxidase"/>
    <property type="match status" value="1"/>
</dbReference>
<keyword evidence="1" id="KW-0472">Membrane</keyword>
<protein>
    <submittedName>
        <fullName evidence="3">Phosphatase PAP2 family protein</fullName>
    </submittedName>
</protein>